<gene>
    <name evidence="1" type="ORF">NPD5_3994</name>
</gene>
<protein>
    <submittedName>
        <fullName evidence="1">LysM domain protein</fullName>
    </submittedName>
</protein>
<dbReference type="Proteomes" id="UP000182204">
    <property type="component" value="Chromosome"/>
</dbReference>
<evidence type="ECO:0000313" key="2">
    <source>
        <dbReference type="Proteomes" id="UP000182204"/>
    </source>
</evidence>
<organism evidence="1 2">
    <name type="scientific">Clostridium sporogenes</name>
    <dbReference type="NCBI Taxonomy" id="1509"/>
    <lineage>
        <taxon>Bacteria</taxon>
        <taxon>Bacillati</taxon>
        <taxon>Bacillota</taxon>
        <taxon>Clostridia</taxon>
        <taxon>Eubacteriales</taxon>
        <taxon>Clostridiaceae</taxon>
        <taxon>Clostridium</taxon>
    </lineage>
</organism>
<dbReference type="Pfam" id="PF01476">
    <property type="entry name" value="LysM"/>
    <property type="match status" value="1"/>
</dbReference>
<dbReference type="Gene3D" id="3.10.350.10">
    <property type="entry name" value="LysM domain"/>
    <property type="match status" value="1"/>
</dbReference>
<evidence type="ECO:0000313" key="1">
    <source>
        <dbReference type="EMBL" id="APH16225.1"/>
    </source>
</evidence>
<accession>A0A1J1CT31</accession>
<dbReference type="PROSITE" id="PS51782">
    <property type="entry name" value="LYSM"/>
    <property type="match status" value="1"/>
</dbReference>
<proteinExistence type="predicted"/>
<dbReference type="InterPro" id="IPR036779">
    <property type="entry name" value="LysM_dom_sf"/>
</dbReference>
<dbReference type="AlphaFoldDB" id="A0A1J1CT31"/>
<sequence length="96" mass="10946">MKKTFKKQIAILLTILIISLLATIKIENKKLLGRYNNNIEYKEYKVENGDSIEGIAKKYATNTMPVKKIKIKIQIKNNVNELIYPGDILLVPTVAN</sequence>
<dbReference type="RefSeq" id="WP_072587077.1">
    <property type="nucleotide sequence ID" value="NZ_CP013241.1"/>
</dbReference>
<name>A0A1J1CT31_CLOSG</name>
<dbReference type="EMBL" id="CP013243">
    <property type="protein sequence ID" value="APH16225.1"/>
    <property type="molecule type" value="Genomic_DNA"/>
</dbReference>
<dbReference type="InterPro" id="IPR018392">
    <property type="entry name" value="LysM"/>
</dbReference>
<reference evidence="1 2" key="1">
    <citation type="submission" date="2015-11" db="EMBL/GenBank/DDBJ databases">
        <authorList>
            <person name="Hill K.K."/>
            <person name="Shirey T.B."/>
            <person name="Raphael B."/>
            <person name="Daligault H.E."/>
            <person name="Davenport K.W."/>
            <person name="Bruce D.C."/>
            <person name="Foley B.T."/>
            <person name="Johnson S.L."/>
        </authorList>
    </citation>
    <scope>NUCLEOTIDE SEQUENCE [LARGE SCALE GENOMIC DNA]</scope>
    <source>
        <strain evidence="1 2">CDC_1632</strain>
    </source>
</reference>
<dbReference type="SUPFAM" id="SSF54106">
    <property type="entry name" value="LysM domain"/>
    <property type="match status" value="1"/>
</dbReference>